<proteinExistence type="predicted"/>
<protein>
    <submittedName>
        <fullName evidence="2">Uncharacterized protein</fullName>
    </submittedName>
</protein>
<gene>
    <name evidence="2" type="ORF">COEREDRAFT_88022</name>
</gene>
<dbReference type="EMBL" id="KZ303509">
    <property type="protein sequence ID" value="PIA15162.1"/>
    <property type="molecule type" value="Genomic_DNA"/>
</dbReference>
<reference evidence="2 3" key="1">
    <citation type="journal article" date="2015" name="Genome Biol. Evol.">
        <title>Phylogenomic analyses indicate that early fungi evolved digesting cell walls of algal ancestors of land plants.</title>
        <authorList>
            <person name="Chang Y."/>
            <person name="Wang S."/>
            <person name="Sekimoto S."/>
            <person name="Aerts A.L."/>
            <person name="Choi C."/>
            <person name="Clum A."/>
            <person name="LaButti K.M."/>
            <person name="Lindquist E.A."/>
            <person name="Yee Ngan C."/>
            <person name="Ohm R.A."/>
            <person name="Salamov A.A."/>
            <person name="Grigoriev I.V."/>
            <person name="Spatafora J.W."/>
            <person name="Berbee M.L."/>
        </authorList>
    </citation>
    <scope>NUCLEOTIDE SEQUENCE [LARGE SCALE GENOMIC DNA]</scope>
    <source>
        <strain evidence="2 3">NRRL 1564</strain>
    </source>
</reference>
<feature type="compositionally biased region" description="Low complexity" evidence="1">
    <location>
        <begin position="33"/>
        <end position="44"/>
    </location>
</feature>
<feature type="compositionally biased region" description="Polar residues" evidence="1">
    <location>
        <begin position="96"/>
        <end position="107"/>
    </location>
</feature>
<evidence type="ECO:0000313" key="2">
    <source>
        <dbReference type="EMBL" id="PIA15162.1"/>
    </source>
</evidence>
<dbReference type="AlphaFoldDB" id="A0A2G5B848"/>
<evidence type="ECO:0000256" key="1">
    <source>
        <dbReference type="SAM" id="MobiDB-lite"/>
    </source>
</evidence>
<feature type="region of interest" description="Disordered" evidence="1">
    <location>
        <begin position="1"/>
        <end position="53"/>
    </location>
</feature>
<sequence>MHSRLKLTKGSKIKNEKSKHKHYKRVHEDENLEGNNDNNSSNQNTFLPPAAENDNLGWKLDTEYFDPMYTINRRNRENNVKDKDAFFKKLRMRLESTSADTSENISKSYALGHDKALSESPATATKGESKEDSDTKTPVTGLMGFGFGMMGNVINSQQSATKQVKAKKKSKDRKDKEKKKSKKSLR</sequence>
<feature type="region of interest" description="Disordered" evidence="1">
    <location>
        <begin position="96"/>
        <end position="186"/>
    </location>
</feature>
<evidence type="ECO:0000313" key="3">
    <source>
        <dbReference type="Proteomes" id="UP000242474"/>
    </source>
</evidence>
<accession>A0A2G5B848</accession>
<feature type="compositionally biased region" description="Basic residues" evidence="1">
    <location>
        <begin position="1"/>
        <end position="25"/>
    </location>
</feature>
<dbReference type="Proteomes" id="UP000242474">
    <property type="component" value="Unassembled WGS sequence"/>
</dbReference>
<organism evidence="2 3">
    <name type="scientific">Coemansia reversa (strain ATCC 12441 / NRRL 1564)</name>
    <dbReference type="NCBI Taxonomy" id="763665"/>
    <lineage>
        <taxon>Eukaryota</taxon>
        <taxon>Fungi</taxon>
        <taxon>Fungi incertae sedis</taxon>
        <taxon>Zoopagomycota</taxon>
        <taxon>Kickxellomycotina</taxon>
        <taxon>Kickxellomycetes</taxon>
        <taxon>Kickxellales</taxon>
        <taxon>Kickxellaceae</taxon>
        <taxon>Coemansia</taxon>
    </lineage>
</organism>
<dbReference type="OrthoDB" id="5588729at2759"/>
<name>A0A2G5B848_COERN</name>
<keyword evidence="3" id="KW-1185">Reference proteome</keyword>
<feature type="compositionally biased region" description="Basic residues" evidence="1">
    <location>
        <begin position="164"/>
        <end position="186"/>
    </location>
</feature>